<comment type="caution">
    <text evidence="2">The sequence shown here is derived from an EMBL/GenBank/DDBJ whole genome shotgun (WGS) entry which is preliminary data.</text>
</comment>
<reference evidence="2 3" key="1">
    <citation type="journal article" date="2019" name="Extremophiles">
        <title>Biogeography of thermophiles and predominance of Thermus scotoductus in domestic water heaters.</title>
        <authorList>
            <person name="Wilpiszeski R.L."/>
            <person name="Zhang Z."/>
            <person name="House C.H."/>
        </authorList>
    </citation>
    <scope>NUCLEOTIDE SEQUENCE [LARGE SCALE GENOMIC DNA]</scope>
    <source>
        <strain evidence="2 3">34_S34</strain>
    </source>
</reference>
<accession>A0A430RG39</accession>
<proteinExistence type="predicted"/>
<feature type="signal peptide" evidence="1">
    <location>
        <begin position="1"/>
        <end position="18"/>
    </location>
</feature>
<gene>
    <name evidence="2" type="ORF">CSW47_02730</name>
</gene>
<keyword evidence="1" id="KW-0732">Signal</keyword>
<evidence type="ECO:0000313" key="2">
    <source>
        <dbReference type="EMBL" id="RTH06879.1"/>
    </source>
</evidence>
<name>A0A430RG39_THESC</name>
<evidence type="ECO:0008006" key="4">
    <source>
        <dbReference type="Google" id="ProtNLM"/>
    </source>
</evidence>
<sequence length="489" mass="50895">MVLMVVFTSLLAATSYMALGTLRGGAVERGSYQAFVVAESALDVFPRLVQCGQNPPPSYSLRISDGTAFTATYTYPGRASSAPISAGDITVQATAEVGGAKARVQQTFSVGCGIAGAIPAALTSRPRIEVRGNAQVIGQDFASATGLLEVTTVSLTAGLSVPQSGSFTLNVQDATLITPGSYVQIPTGSTLRTYRVESKNGNALSLTPIVTPSLTDVIQPGAKVNLVQFGVKSYDSNTNTLILNDARGLVQGQTIKVNNVQATVQNVDLATGAVTVTWSETPPSSIQEGTPLIPQILGAASNLTIETSRGGEILNGTAQNSRMVPSNPDELFLRIFGMPKATFQALYPSVPPSSFNGTLQNWELKVVQGPLNLTGSNGLCGSGILVVFGNLTVNNVKNSKNSCNQGFQGLIYVAGDYDQQGNAVLTGAVVVEGVAELQNCNGNDCWTQIAGTGQGGGKIVYDPMVLQRLRVASQAGASVVAKAGTWRRL</sequence>
<dbReference type="AlphaFoldDB" id="A0A430RG39"/>
<feature type="chain" id="PRO_5019197519" description="Type 4 fimbrial biogenesis protein PilX N-terminal domain-containing protein" evidence="1">
    <location>
        <begin position="19"/>
        <end position="489"/>
    </location>
</feature>
<organism evidence="2 3">
    <name type="scientific">Thermus scotoductus</name>
    <dbReference type="NCBI Taxonomy" id="37636"/>
    <lineage>
        <taxon>Bacteria</taxon>
        <taxon>Thermotogati</taxon>
        <taxon>Deinococcota</taxon>
        <taxon>Deinococci</taxon>
        <taxon>Thermales</taxon>
        <taxon>Thermaceae</taxon>
        <taxon>Thermus</taxon>
    </lineage>
</organism>
<dbReference type="Proteomes" id="UP000286734">
    <property type="component" value="Unassembled WGS sequence"/>
</dbReference>
<evidence type="ECO:0000256" key="1">
    <source>
        <dbReference type="SAM" id="SignalP"/>
    </source>
</evidence>
<evidence type="ECO:0000313" key="3">
    <source>
        <dbReference type="Proteomes" id="UP000286734"/>
    </source>
</evidence>
<dbReference type="EMBL" id="PELP01000055">
    <property type="protein sequence ID" value="RTH06879.1"/>
    <property type="molecule type" value="Genomic_DNA"/>
</dbReference>
<protein>
    <recommendedName>
        <fullName evidence="4">Type 4 fimbrial biogenesis protein PilX N-terminal domain-containing protein</fullName>
    </recommendedName>
</protein>